<sequence length="112" mass="12285">MPPPYERHVFICTNRRPDGSPRGCCASKGGEELRLAFKTELDAQGVKGVRANGAGCLDACERGMAVVVYPDNVWYGPVAKSDVSAIVSEHLKDGRPVERLRMSLPITDRRKT</sequence>
<evidence type="ECO:0000313" key="2">
    <source>
        <dbReference type="Proteomes" id="UP000249061"/>
    </source>
</evidence>
<dbReference type="Proteomes" id="UP000249061">
    <property type="component" value="Unassembled WGS sequence"/>
</dbReference>
<name>A0A2W5TGF4_9BACT</name>
<gene>
    <name evidence="1" type="ORF">DI536_10905</name>
</gene>
<comment type="caution">
    <text evidence="1">The sequence shown here is derived from an EMBL/GenBank/DDBJ whole genome shotgun (WGS) entry which is preliminary data.</text>
</comment>
<dbReference type="AlphaFoldDB" id="A0A2W5TGF4"/>
<organism evidence="1 2">
    <name type="scientific">Archangium gephyra</name>
    <dbReference type="NCBI Taxonomy" id="48"/>
    <lineage>
        <taxon>Bacteria</taxon>
        <taxon>Pseudomonadati</taxon>
        <taxon>Myxococcota</taxon>
        <taxon>Myxococcia</taxon>
        <taxon>Myxococcales</taxon>
        <taxon>Cystobacterineae</taxon>
        <taxon>Archangiaceae</taxon>
        <taxon>Archangium</taxon>
    </lineage>
</organism>
<dbReference type="EMBL" id="QFQP01000008">
    <property type="protein sequence ID" value="PZR13842.1"/>
    <property type="molecule type" value="Genomic_DNA"/>
</dbReference>
<accession>A0A2W5TGF4</accession>
<reference evidence="1 2" key="1">
    <citation type="submission" date="2017-08" db="EMBL/GenBank/DDBJ databases">
        <title>Infants hospitalized years apart are colonized by the same room-sourced microbial strains.</title>
        <authorList>
            <person name="Brooks B."/>
            <person name="Olm M.R."/>
            <person name="Firek B.A."/>
            <person name="Baker R."/>
            <person name="Thomas B.C."/>
            <person name="Morowitz M.J."/>
            <person name="Banfield J.F."/>
        </authorList>
    </citation>
    <scope>NUCLEOTIDE SEQUENCE [LARGE SCALE GENOMIC DNA]</scope>
    <source>
        <strain evidence="1">S2_003_000_R2_14</strain>
    </source>
</reference>
<dbReference type="InterPro" id="IPR036249">
    <property type="entry name" value="Thioredoxin-like_sf"/>
</dbReference>
<dbReference type="CDD" id="cd02980">
    <property type="entry name" value="TRX_Fd_family"/>
    <property type="match status" value="1"/>
</dbReference>
<dbReference type="SUPFAM" id="SSF52833">
    <property type="entry name" value="Thioredoxin-like"/>
    <property type="match status" value="1"/>
</dbReference>
<evidence type="ECO:0000313" key="1">
    <source>
        <dbReference type="EMBL" id="PZR13842.1"/>
    </source>
</evidence>
<dbReference type="Gene3D" id="3.40.30.10">
    <property type="entry name" value="Glutaredoxin"/>
    <property type="match status" value="1"/>
</dbReference>
<proteinExistence type="predicted"/>
<protein>
    <submittedName>
        <fullName evidence="1">Ferredoxin</fullName>
    </submittedName>
</protein>